<proteinExistence type="predicted"/>
<evidence type="ECO:0000313" key="2">
    <source>
        <dbReference type="Proteomes" id="UP000000936"/>
    </source>
</evidence>
<dbReference type="EMBL" id="FN806773">
    <property type="protein sequence ID" value="CBL57473.1"/>
    <property type="molecule type" value="Genomic_DNA"/>
</dbReference>
<sequence>MDGGVRAQIAGVVRDGGVRLSGRMLP</sequence>
<dbReference type="HOGENOM" id="CLU_3416964_0_0_11"/>
<evidence type="ECO:0000313" key="1">
    <source>
        <dbReference type="EMBL" id="CBL57473.1"/>
    </source>
</evidence>
<dbReference type="KEGG" id="pfr:PFREUD_19800"/>
<gene>
    <name evidence="1" type="ordered locus">PFREUD_19800</name>
</gene>
<dbReference type="AlphaFoldDB" id="D7GG12"/>
<dbReference type="Proteomes" id="UP000000936">
    <property type="component" value="Chromosome"/>
</dbReference>
<accession>D7GG12</accession>
<keyword evidence="2" id="KW-1185">Reference proteome</keyword>
<name>D7GG12_PROFC</name>
<organism evidence="1 2">
    <name type="scientific">Propionibacterium freudenreichii subsp. shermanii (strain ATCC 9614 / DSM 4902 / CIP 103027 / NCIMB 8099 / CIRM-BIA1)</name>
    <dbReference type="NCBI Taxonomy" id="754252"/>
    <lineage>
        <taxon>Bacteria</taxon>
        <taxon>Bacillati</taxon>
        <taxon>Actinomycetota</taxon>
        <taxon>Actinomycetes</taxon>
        <taxon>Propionibacteriales</taxon>
        <taxon>Propionibacteriaceae</taxon>
        <taxon>Propionibacterium</taxon>
    </lineage>
</organism>
<reference evidence="1 2" key="1">
    <citation type="journal article" date="2010" name="PLoS ONE">
        <title>The complete genome of Propionibacterium freudenreichii CIRM-BIA1, a hardy actinobacterium with food and probiotic applications.</title>
        <authorList>
            <person name="Falentin H."/>
            <person name="Deutsch S.M."/>
            <person name="Jan G."/>
            <person name="Loux V."/>
            <person name="Thierry A."/>
            <person name="Parayre S."/>
            <person name="Maillard M.B."/>
            <person name="Dherbecourt J."/>
            <person name="Cousin F.J."/>
            <person name="Jardin J."/>
            <person name="Siguier P."/>
            <person name="Couloux A."/>
            <person name="Barbe V."/>
            <person name="Vacherie B."/>
            <person name="Wincker P."/>
            <person name="Gibrat J.F."/>
            <person name="Gaillardin C."/>
            <person name="Lortal S."/>
        </authorList>
    </citation>
    <scope>NUCLEOTIDE SEQUENCE [LARGE SCALE GENOMIC DNA]</scope>
    <source>
        <strain evidence="2">ATCC 9614 / DSM 4902 / CIP 103027 / NCIMB 8099 / CIRM-BIA1</strain>
    </source>
</reference>
<protein>
    <submittedName>
        <fullName evidence="1">Uncharacterized protein</fullName>
    </submittedName>
</protein>